<dbReference type="SUPFAM" id="SSF52833">
    <property type="entry name" value="Thioredoxin-like"/>
    <property type="match status" value="1"/>
</dbReference>
<accession>A0A829YR34</accession>
<evidence type="ECO:0000313" key="2">
    <source>
        <dbReference type="Proteomes" id="UP000445000"/>
    </source>
</evidence>
<sequence>MTIAMDISVVTLSALITLEALTLRTILRETRALQELYGVEPEHAPRKGSLGMRMPSFSLQEIDSGHLVTDRDMRGQHVMLLFVARSNVLALGVDTFAAVVQGLFTQAGERLYLICEGDTDDARWIRDRSDFSARYGGRLTLLIAPDAHLRKQLRATSMPNCVVFDEKGIVRKIGHPVTEQRAPAPNPPEKSPE</sequence>
<reference evidence="2" key="1">
    <citation type="submission" date="2020-01" db="EMBL/GenBank/DDBJ databases">
        <title>'Steroidobacter agaridevorans' sp. nov., agar-degrading bacteria isolated from rhizosphere soils.</title>
        <authorList>
            <person name="Ikenaga M."/>
            <person name="Kataoka M."/>
            <person name="Murouchi A."/>
            <person name="Katsuragi S."/>
            <person name="Sakai M."/>
        </authorList>
    </citation>
    <scope>NUCLEOTIDE SEQUENCE [LARGE SCALE GENOMIC DNA]</scope>
    <source>
        <strain evidence="2">YU21-B</strain>
    </source>
</reference>
<evidence type="ECO:0000313" key="1">
    <source>
        <dbReference type="EMBL" id="GFE85028.1"/>
    </source>
</evidence>
<protein>
    <submittedName>
        <fullName evidence="1">Uncharacterized protein</fullName>
    </submittedName>
</protein>
<dbReference type="EMBL" id="BLJN01000015">
    <property type="protein sequence ID" value="GFE85028.1"/>
    <property type="molecule type" value="Genomic_DNA"/>
</dbReference>
<proteinExistence type="predicted"/>
<dbReference type="InterPro" id="IPR036249">
    <property type="entry name" value="Thioredoxin-like_sf"/>
</dbReference>
<dbReference type="AlphaFoldDB" id="A0A829YR34"/>
<keyword evidence="2" id="KW-1185">Reference proteome</keyword>
<dbReference type="Proteomes" id="UP000445000">
    <property type="component" value="Unassembled WGS sequence"/>
</dbReference>
<gene>
    <name evidence="1" type="ORF">GCM10011487_70280</name>
</gene>
<organism evidence="1 2">
    <name type="scientific">Steroidobacter agaridevorans</name>
    <dbReference type="NCBI Taxonomy" id="2695856"/>
    <lineage>
        <taxon>Bacteria</taxon>
        <taxon>Pseudomonadati</taxon>
        <taxon>Pseudomonadota</taxon>
        <taxon>Gammaproteobacteria</taxon>
        <taxon>Steroidobacterales</taxon>
        <taxon>Steroidobacteraceae</taxon>
        <taxon>Steroidobacter</taxon>
    </lineage>
</organism>
<comment type="caution">
    <text evidence="1">The sequence shown here is derived from an EMBL/GenBank/DDBJ whole genome shotgun (WGS) entry which is preliminary data.</text>
</comment>
<name>A0A829YR34_9GAMM</name>
<dbReference type="Gene3D" id="3.40.30.10">
    <property type="entry name" value="Glutaredoxin"/>
    <property type="match status" value="1"/>
</dbReference>